<evidence type="ECO:0000313" key="3">
    <source>
        <dbReference type="Proteomes" id="UP001310594"/>
    </source>
</evidence>
<proteinExistence type="predicted"/>
<dbReference type="Proteomes" id="UP001310594">
    <property type="component" value="Unassembled WGS sequence"/>
</dbReference>
<dbReference type="EMBL" id="JAVRQU010000012">
    <property type="protein sequence ID" value="KAK5696872.1"/>
    <property type="molecule type" value="Genomic_DNA"/>
</dbReference>
<dbReference type="AlphaFoldDB" id="A0AAN7WE82"/>
<gene>
    <name evidence="2" type="ORF">LTR97_008178</name>
</gene>
<comment type="caution">
    <text evidence="2">The sequence shown here is derived from an EMBL/GenBank/DDBJ whole genome shotgun (WGS) entry which is preliminary data.</text>
</comment>
<sequence>MSFTPINSEIAASLYSTPLKREAEVPASAFSPPSSPPSKLEEGIEAETLPTSRKRSHEDMNTDHNTDVEASPSEFPVKPSESQTPAPLPSTSAHTMLPPSGGKASSKTEQAMPPPPQSGQRPQASQTAPPNAPKSNASHHVNDNNIGSETTIPDDVSSEGDDPMTEEPDVKIVDFHWTDLEERYHKRMGELGATEDQIYAEFNDLCSFFGIWAGTSNTHEVSRSYKRLKTQTTLVQYHEDELEKKRNHYIKVVEAFKSALSLLER</sequence>
<evidence type="ECO:0000256" key="1">
    <source>
        <dbReference type="SAM" id="MobiDB-lite"/>
    </source>
</evidence>
<feature type="compositionally biased region" description="Polar residues" evidence="1">
    <location>
        <begin position="118"/>
        <end position="151"/>
    </location>
</feature>
<organism evidence="2 3">
    <name type="scientific">Elasticomyces elasticus</name>
    <dbReference type="NCBI Taxonomy" id="574655"/>
    <lineage>
        <taxon>Eukaryota</taxon>
        <taxon>Fungi</taxon>
        <taxon>Dikarya</taxon>
        <taxon>Ascomycota</taxon>
        <taxon>Pezizomycotina</taxon>
        <taxon>Dothideomycetes</taxon>
        <taxon>Dothideomycetidae</taxon>
        <taxon>Mycosphaerellales</taxon>
        <taxon>Teratosphaeriaceae</taxon>
        <taxon>Elasticomyces</taxon>
    </lineage>
</organism>
<feature type="compositionally biased region" description="Basic and acidic residues" evidence="1">
    <location>
        <begin position="56"/>
        <end position="67"/>
    </location>
</feature>
<name>A0AAN7WE82_9PEZI</name>
<feature type="region of interest" description="Disordered" evidence="1">
    <location>
        <begin position="22"/>
        <end position="170"/>
    </location>
</feature>
<feature type="compositionally biased region" description="Acidic residues" evidence="1">
    <location>
        <begin position="156"/>
        <end position="167"/>
    </location>
</feature>
<accession>A0AAN7WE82</accession>
<feature type="compositionally biased region" description="Polar residues" evidence="1">
    <location>
        <begin position="80"/>
        <end position="94"/>
    </location>
</feature>
<protein>
    <submittedName>
        <fullName evidence="2">Uncharacterized protein</fullName>
    </submittedName>
</protein>
<evidence type="ECO:0000313" key="2">
    <source>
        <dbReference type="EMBL" id="KAK5696872.1"/>
    </source>
</evidence>
<reference evidence="2" key="1">
    <citation type="submission" date="2023-08" db="EMBL/GenBank/DDBJ databases">
        <title>Black Yeasts Isolated from many extreme environments.</title>
        <authorList>
            <person name="Coleine C."/>
            <person name="Stajich J.E."/>
            <person name="Selbmann L."/>
        </authorList>
    </citation>
    <scope>NUCLEOTIDE SEQUENCE</scope>
    <source>
        <strain evidence="2">CCFEE 5810</strain>
    </source>
</reference>